<comment type="caution">
    <text evidence="5">The sequence shown here is derived from an EMBL/GenBank/DDBJ whole genome shotgun (WGS) entry which is preliminary data.</text>
</comment>
<dbReference type="AlphaFoldDB" id="A0A150H9A9"/>
<reference evidence="5 6" key="1">
    <citation type="submission" date="2016-01" db="EMBL/GenBank/DDBJ databases">
        <title>Use of Whole Genome Sequencing to ascertain that Brevibacterium massiliense (Roux, Raoult 2009) is a later heterotypic synonym of Brevibacterium ravenspurgense (Mages 2008).</title>
        <authorList>
            <person name="Bernier A.-M."/>
            <person name="Burdz T."/>
            <person name="Huynh C."/>
            <person name="Pachecho A.L."/>
            <person name="Wiebe D."/>
            <person name="Bonner C."/>
            <person name="Bernard K."/>
        </authorList>
    </citation>
    <scope>NUCLEOTIDE SEQUENCE [LARGE SCALE GENOMIC DNA]</scope>
    <source>
        <strain evidence="5 6">CCUG56047</strain>
    </source>
</reference>
<keyword evidence="4" id="KW-0472">Membrane</keyword>
<dbReference type="RefSeq" id="WP_062020608.1">
    <property type="nucleotide sequence ID" value="NZ_LQQC01000009.1"/>
</dbReference>
<evidence type="ECO:0000256" key="3">
    <source>
        <dbReference type="ARBA" id="ARBA00022989"/>
    </source>
</evidence>
<gene>
    <name evidence="5" type="ORF">Bravens_00864</name>
</gene>
<evidence type="ECO:0000256" key="2">
    <source>
        <dbReference type="ARBA" id="ARBA00022692"/>
    </source>
</evidence>
<comment type="subcellular location">
    <subcellularLocation>
        <location evidence="1">Membrane</location>
        <topology evidence="1">Multi-pass membrane protein</topology>
    </subcellularLocation>
</comment>
<keyword evidence="3" id="KW-1133">Transmembrane helix</keyword>
<protein>
    <submittedName>
        <fullName evidence="5">DoxX</fullName>
    </submittedName>
</protein>
<keyword evidence="2" id="KW-0812">Transmembrane</keyword>
<evidence type="ECO:0000256" key="1">
    <source>
        <dbReference type="ARBA" id="ARBA00004141"/>
    </source>
</evidence>
<evidence type="ECO:0000313" key="5">
    <source>
        <dbReference type="EMBL" id="KXZ58683.1"/>
    </source>
</evidence>
<dbReference type="GO" id="GO:0016020">
    <property type="term" value="C:membrane"/>
    <property type="evidence" value="ECO:0007669"/>
    <property type="project" value="UniProtKB-SubCell"/>
</dbReference>
<proteinExistence type="predicted"/>
<evidence type="ECO:0000256" key="4">
    <source>
        <dbReference type="ARBA" id="ARBA00023136"/>
    </source>
</evidence>
<dbReference type="Pfam" id="PF07681">
    <property type="entry name" value="DoxX"/>
    <property type="match status" value="1"/>
</dbReference>
<dbReference type="InterPro" id="IPR032808">
    <property type="entry name" value="DoxX"/>
</dbReference>
<name>A0A150H9A9_9MICO</name>
<evidence type="ECO:0000313" key="6">
    <source>
        <dbReference type="Proteomes" id="UP000243589"/>
    </source>
</evidence>
<sequence length="133" mass="13762">MFNAFARAAGRLAIAPLFVVNGLAAAKAPGPRPQMAASTLETMREYVPAIPNDNELVVRINGGIQAAAGLTLGLGFFPKTSAAVLAGSLIPTTLAGHAFWKEEDEGQRAAQKTQFYKNAAIVGGLLAVVGAKK</sequence>
<organism evidence="5 6">
    <name type="scientific">Brevibacterium ravenspurgense</name>
    <dbReference type="NCBI Taxonomy" id="479117"/>
    <lineage>
        <taxon>Bacteria</taxon>
        <taxon>Bacillati</taxon>
        <taxon>Actinomycetota</taxon>
        <taxon>Actinomycetes</taxon>
        <taxon>Micrococcales</taxon>
        <taxon>Brevibacteriaceae</taxon>
        <taxon>Brevibacterium</taxon>
    </lineage>
</organism>
<dbReference type="PATRIC" id="fig|479117.4.peg.867"/>
<accession>A0A150H9A9</accession>
<keyword evidence="6" id="KW-1185">Reference proteome</keyword>
<dbReference type="Proteomes" id="UP000243589">
    <property type="component" value="Unassembled WGS sequence"/>
</dbReference>
<dbReference type="EMBL" id="LQQC01000009">
    <property type="protein sequence ID" value="KXZ58683.1"/>
    <property type="molecule type" value="Genomic_DNA"/>
</dbReference>